<sequence length="234" mass="25355">MAVRARDTVPFYRERCPVGGLAGPVRSAELAGRLHLLTPFARPFDPAEEPTLWTGVPADLGAALRTAIGASRRTPVIEGRRSWVHWQTLGRAGAPYAAVLTGAVPHTDLDERARLLAADGRAVLVAGPTELAEVGTRIGHRGPVVARVSAEQAQHWRGGAAVVFDRHLGYYAALGGCARWHLSWRRFHAVVGREGLQVTALRRTRPTLVRVIPEHPGFRAVTWCPAHGTPVLQP</sequence>
<keyword evidence="2" id="KW-1185">Reference proteome</keyword>
<dbReference type="AlphaFoldDB" id="A0A4R6S3U8"/>
<dbReference type="OrthoDB" id="3613165at2"/>
<organism evidence="1 2">
    <name type="scientific">Labedaea rhizosphaerae</name>
    <dbReference type="NCBI Taxonomy" id="598644"/>
    <lineage>
        <taxon>Bacteria</taxon>
        <taxon>Bacillati</taxon>
        <taxon>Actinomycetota</taxon>
        <taxon>Actinomycetes</taxon>
        <taxon>Pseudonocardiales</taxon>
        <taxon>Pseudonocardiaceae</taxon>
        <taxon>Labedaea</taxon>
    </lineage>
</organism>
<comment type="caution">
    <text evidence="1">The sequence shown here is derived from an EMBL/GenBank/DDBJ whole genome shotgun (WGS) entry which is preliminary data.</text>
</comment>
<evidence type="ECO:0000313" key="1">
    <source>
        <dbReference type="EMBL" id="TDP93894.1"/>
    </source>
</evidence>
<dbReference type="Proteomes" id="UP000295444">
    <property type="component" value="Unassembled WGS sequence"/>
</dbReference>
<proteinExistence type="predicted"/>
<dbReference type="RefSeq" id="WP_133852886.1">
    <property type="nucleotide sequence ID" value="NZ_SNXZ01000006.1"/>
</dbReference>
<gene>
    <name evidence="1" type="ORF">EV186_106288</name>
</gene>
<dbReference type="EMBL" id="SNXZ01000006">
    <property type="protein sequence ID" value="TDP93894.1"/>
    <property type="molecule type" value="Genomic_DNA"/>
</dbReference>
<accession>A0A4R6S3U8</accession>
<name>A0A4R6S3U8_LABRH</name>
<protein>
    <submittedName>
        <fullName evidence="1">Uncharacterized protein</fullName>
    </submittedName>
</protein>
<evidence type="ECO:0000313" key="2">
    <source>
        <dbReference type="Proteomes" id="UP000295444"/>
    </source>
</evidence>
<reference evidence="1 2" key="1">
    <citation type="submission" date="2019-03" db="EMBL/GenBank/DDBJ databases">
        <title>Genomic Encyclopedia of Type Strains, Phase IV (KMG-IV): sequencing the most valuable type-strain genomes for metagenomic binning, comparative biology and taxonomic classification.</title>
        <authorList>
            <person name="Goeker M."/>
        </authorList>
    </citation>
    <scope>NUCLEOTIDE SEQUENCE [LARGE SCALE GENOMIC DNA]</scope>
    <source>
        <strain evidence="1 2">DSM 45361</strain>
    </source>
</reference>